<dbReference type="EMBL" id="JAUESC010000385">
    <property type="protein sequence ID" value="KAK0579999.1"/>
    <property type="molecule type" value="Genomic_DNA"/>
</dbReference>
<feature type="compositionally biased region" description="Low complexity" evidence="1">
    <location>
        <begin position="382"/>
        <end position="394"/>
    </location>
</feature>
<sequence>MATYGWDARNWGNRSEGSRRTEQNRGNWDSVWRSKGKESTDQKFESHHEESEEERGKNRSFADVVSGGENQERMESFEEVVETFWDGTKNNDSWLSKCAVGTLRRFDKVSRTNQRLLSRGFVFKSSYLGDKFIMWRFDSEQARLSFINNRSLWEDNFSTMEVWSSKVVVKARPMWINFLGVPMCHWNFEFFFQMGREIGEPLLIDDDTFLKKNLYVGRLLVLIKHNSPCPKQIRIREAKGTSMLAVEEDRTPVTLQWIENFLELLDGDGQQSDKEIRQLVKIQGAGRQTYMDTGSPLEDLVGEKVHLDQDSRWERQGRRSDAGHKERWCSKVNINREANPFISVKDKGKRASVKAPKRKPPFGLYSNSNAKLILEKKKGVSESDVPSSSSSSESGRGTFVNSILAKDNGLGLSNLESAQDRGLSKDGLLIDFSEMSYSSLEGEDFHIDLNGGPEPNGRPNASRVGSSNARKLGFRGRLQSRKAKKIQLMMKKGLLKTSLVRNWLGIQRRRGSKEAQMVNAGNSGAQMEACKVFDQTEEAPVIMRNVPKGRISILSSKSMVKGGRNPELKASGMHVLETEEFGTNDVCLSEGANQNPLETMVSDVDGNQVVWDLEAEFARVIETRASLNFNLERNYENSREEHLSQEEEFVIDVDGNMVEWNVEVEISKVIETGAALGIDFGGKEESIRGELRRRDKEDDERLAAADRA</sequence>
<evidence type="ECO:0000313" key="3">
    <source>
        <dbReference type="Proteomes" id="UP001168877"/>
    </source>
</evidence>
<gene>
    <name evidence="2" type="ORF">LWI29_034799</name>
</gene>
<feature type="compositionally biased region" description="Basic and acidic residues" evidence="1">
    <location>
        <begin position="35"/>
        <end position="57"/>
    </location>
</feature>
<dbReference type="PANTHER" id="PTHR31286">
    <property type="entry name" value="GLYCINE-RICH CELL WALL STRUCTURAL PROTEIN 1.8-LIKE"/>
    <property type="match status" value="1"/>
</dbReference>
<dbReference type="AlphaFoldDB" id="A0AA39VA82"/>
<organism evidence="2 3">
    <name type="scientific">Acer saccharum</name>
    <name type="common">Sugar maple</name>
    <dbReference type="NCBI Taxonomy" id="4024"/>
    <lineage>
        <taxon>Eukaryota</taxon>
        <taxon>Viridiplantae</taxon>
        <taxon>Streptophyta</taxon>
        <taxon>Embryophyta</taxon>
        <taxon>Tracheophyta</taxon>
        <taxon>Spermatophyta</taxon>
        <taxon>Magnoliopsida</taxon>
        <taxon>eudicotyledons</taxon>
        <taxon>Gunneridae</taxon>
        <taxon>Pentapetalae</taxon>
        <taxon>rosids</taxon>
        <taxon>malvids</taxon>
        <taxon>Sapindales</taxon>
        <taxon>Sapindaceae</taxon>
        <taxon>Hippocastanoideae</taxon>
        <taxon>Acereae</taxon>
        <taxon>Acer</taxon>
    </lineage>
</organism>
<keyword evidence="3" id="KW-1185">Reference proteome</keyword>
<reference evidence="2" key="2">
    <citation type="submission" date="2023-06" db="EMBL/GenBank/DDBJ databases">
        <authorList>
            <person name="Swenson N.G."/>
            <person name="Wegrzyn J.L."/>
            <person name="Mcevoy S.L."/>
        </authorList>
    </citation>
    <scope>NUCLEOTIDE SEQUENCE</scope>
    <source>
        <strain evidence="2">NS2018</strain>
        <tissue evidence="2">Leaf</tissue>
    </source>
</reference>
<reference evidence="2" key="1">
    <citation type="journal article" date="2022" name="Plant J.">
        <title>Strategies of tolerance reflected in two North American maple genomes.</title>
        <authorList>
            <person name="McEvoy S.L."/>
            <person name="Sezen U.U."/>
            <person name="Trouern-Trend A."/>
            <person name="McMahon S.M."/>
            <person name="Schaberg P.G."/>
            <person name="Yang J."/>
            <person name="Wegrzyn J.L."/>
            <person name="Swenson N.G."/>
        </authorList>
    </citation>
    <scope>NUCLEOTIDE SEQUENCE</scope>
    <source>
        <strain evidence="2">NS2018</strain>
    </source>
</reference>
<feature type="region of interest" description="Disordered" evidence="1">
    <location>
        <begin position="345"/>
        <end position="397"/>
    </location>
</feature>
<accession>A0AA39VA82</accession>
<evidence type="ECO:0000256" key="1">
    <source>
        <dbReference type="SAM" id="MobiDB-lite"/>
    </source>
</evidence>
<feature type="region of interest" description="Disordered" evidence="1">
    <location>
        <begin position="689"/>
        <end position="708"/>
    </location>
</feature>
<evidence type="ECO:0008006" key="4">
    <source>
        <dbReference type="Google" id="ProtNLM"/>
    </source>
</evidence>
<feature type="region of interest" description="Disordered" evidence="1">
    <location>
        <begin position="1"/>
        <end position="63"/>
    </location>
</feature>
<evidence type="ECO:0000313" key="2">
    <source>
        <dbReference type="EMBL" id="KAK0579999.1"/>
    </source>
</evidence>
<feature type="compositionally biased region" description="Basic residues" evidence="1">
    <location>
        <begin position="347"/>
        <end position="360"/>
    </location>
</feature>
<name>A0AA39VA82_ACESA</name>
<protein>
    <recommendedName>
        <fullName evidence="4">DUF4283 domain-containing protein</fullName>
    </recommendedName>
</protein>
<proteinExistence type="predicted"/>
<dbReference type="PANTHER" id="PTHR31286:SF180">
    <property type="entry name" value="OS10G0362600 PROTEIN"/>
    <property type="match status" value="1"/>
</dbReference>
<dbReference type="Proteomes" id="UP001168877">
    <property type="component" value="Unassembled WGS sequence"/>
</dbReference>
<comment type="caution">
    <text evidence="2">The sequence shown here is derived from an EMBL/GenBank/DDBJ whole genome shotgun (WGS) entry which is preliminary data.</text>
</comment>
<dbReference type="InterPro" id="IPR040256">
    <property type="entry name" value="At4g02000-like"/>
</dbReference>